<evidence type="ECO:0000313" key="5">
    <source>
        <dbReference type="Proteomes" id="UP000182658"/>
    </source>
</evidence>
<dbReference type="GO" id="GO:0005634">
    <property type="term" value="C:nucleus"/>
    <property type="evidence" value="ECO:0007669"/>
    <property type="project" value="TreeGrafter"/>
</dbReference>
<dbReference type="PANTHER" id="PTHR37534:SF2">
    <property type="entry name" value="N-ACETYLTRANSFERASE DOMAIN-CONTAINING PROTEIN"/>
    <property type="match status" value="1"/>
</dbReference>
<keyword evidence="5" id="KW-1185">Reference proteome</keyword>
<evidence type="ECO:0000256" key="1">
    <source>
        <dbReference type="ARBA" id="ARBA00023242"/>
    </source>
</evidence>
<name>A0A1J7JUN6_9PEZI</name>
<dbReference type="Gene3D" id="4.10.240.10">
    <property type="entry name" value="Zn(2)-C6 fungal-type DNA-binding domain"/>
    <property type="match status" value="1"/>
</dbReference>
<dbReference type="SUPFAM" id="SSF57701">
    <property type="entry name" value="Zn2/Cys6 DNA-binding domain"/>
    <property type="match status" value="1"/>
</dbReference>
<evidence type="ECO:0000259" key="3">
    <source>
        <dbReference type="PROSITE" id="PS50048"/>
    </source>
</evidence>
<organism evidence="4 5">
    <name type="scientific">Coniochaeta ligniaria NRRL 30616</name>
    <dbReference type="NCBI Taxonomy" id="1408157"/>
    <lineage>
        <taxon>Eukaryota</taxon>
        <taxon>Fungi</taxon>
        <taxon>Dikarya</taxon>
        <taxon>Ascomycota</taxon>
        <taxon>Pezizomycotina</taxon>
        <taxon>Sordariomycetes</taxon>
        <taxon>Sordariomycetidae</taxon>
        <taxon>Coniochaetales</taxon>
        <taxon>Coniochaetaceae</taxon>
        <taxon>Coniochaeta</taxon>
    </lineage>
</organism>
<dbReference type="Proteomes" id="UP000182658">
    <property type="component" value="Unassembled WGS sequence"/>
</dbReference>
<keyword evidence="1" id="KW-0539">Nucleus</keyword>
<gene>
    <name evidence="4" type="ORF">CONLIGDRAFT_318628</name>
</gene>
<dbReference type="GO" id="GO:0000976">
    <property type="term" value="F:transcription cis-regulatory region binding"/>
    <property type="evidence" value="ECO:0007669"/>
    <property type="project" value="TreeGrafter"/>
</dbReference>
<proteinExistence type="predicted"/>
<dbReference type="InParanoid" id="A0A1J7JUN6"/>
<dbReference type="Pfam" id="PF00172">
    <property type="entry name" value="Zn_clus"/>
    <property type="match status" value="1"/>
</dbReference>
<evidence type="ECO:0000313" key="4">
    <source>
        <dbReference type="EMBL" id="OIW31450.1"/>
    </source>
</evidence>
<evidence type="ECO:0000256" key="2">
    <source>
        <dbReference type="SAM" id="MobiDB-lite"/>
    </source>
</evidence>
<reference evidence="4 5" key="1">
    <citation type="submission" date="2016-10" db="EMBL/GenBank/DDBJ databases">
        <title>Draft genome sequence of Coniochaeta ligniaria NRRL30616, a lignocellulolytic fungus for bioabatement of inhibitors in plant biomass hydrolysates.</title>
        <authorList>
            <consortium name="DOE Joint Genome Institute"/>
            <person name="Jimenez D.J."/>
            <person name="Hector R.E."/>
            <person name="Riley R."/>
            <person name="Sun H."/>
            <person name="Grigoriev I.V."/>
            <person name="Van Elsas J.D."/>
            <person name="Nichols N.N."/>
        </authorList>
    </citation>
    <scope>NUCLEOTIDE SEQUENCE [LARGE SCALE GENOMIC DNA]</scope>
    <source>
        <strain evidence="4 5">NRRL 30616</strain>
    </source>
</reference>
<dbReference type="PANTHER" id="PTHR37534">
    <property type="entry name" value="TRANSCRIPTIONAL ACTIVATOR PROTEIN UGA3"/>
    <property type="match status" value="1"/>
</dbReference>
<sequence>MVHIVHRCGGQYGSALQMPPTKPALPFRHRQLIAQLGRLQIFQAGRTNGCMASQPTPKRARTGCLKCRVRRRKCDEGKPKCRRCIDGGFDCQYGTRLSFLQKNAITVPPVQSLPGITLASYPRVQFVTTGRPPTPTPSTTDGSGHPGEHSSDDAVAGPKSPSPSGGYDEAESVLSPDSVTIECRQSDDGLVVEHTGVLSPDESSSTWPTTSAPGTNGYEIALDALLSLGGDKSRSDAETLPERAPPALENATHCRIQYHEVLQVAPSQQIRIRVQETQEGHGDADVASVHHGLSELRVHELLRYYRYQVAPWLDICDLSQQFGIVVPRIAATSPIVLSTLLSLTATCTRRIDPEHVDSEQCTRWRSCCDSILSANSGMEVHEKLICHLMMLAQDRLGMERDITTSERLRGLLDLLGQCVMSMSPSLVVLPVYNLSMRLG</sequence>
<dbReference type="EMBL" id="KV875096">
    <property type="protein sequence ID" value="OIW31450.1"/>
    <property type="molecule type" value="Genomic_DNA"/>
</dbReference>
<dbReference type="PROSITE" id="PS00463">
    <property type="entry name" value="ZN2_CY6_FUNGAL_1"/>
    <property type="match status" value="1"/>
</dbReference>
<feature type="region of interest" description="Disordered" evidence="2">
    <location>
        <begin position="126"/>
        <end position="173"/>
    </location>
</feature>
<feature type="region of interest" description="Disordered" evidence="2">
    <location>
        <begin position="196"/>
        <end position="215"/>
    </location>
</feature>
<feature type="compositionally biased region" description="Polar residues" evidence="2">
    <location>
        <begin position="201"/>
        <end position="214"/>
    </location>
</feature>
<protein>
    <recommendedName>
        <fullName evidence="3">Zn(2)-C6 fungal-type domain-containing protein</fullName>
    </recommendedName>
</protein>
<dbReference type="GO" id="GO:0045944">
    <property type="term" value="P:positive regulation of transcription by RNA polymerase II"/>
    <property type="evidence" value="ECO:0007669"/>
    <property type="project" value="TreeGrafter"/>
</dbReference>
<dbReference type="SMART" id="SM00066">
    <property type="entry name" value="GAL4"/>
    <property type="match status" value="1"/>
</dbReference>
<dbReference type="GO" id="GO:0008270">
    <property type="term" value="F:zinc ion binding"/>
    <property type="evidence" value="ECO:0007669"/>
    <property type="project" value="InterPro"/>
</dbReference>
<dbReference type="OrthoDB" id="4475584at2759"/>
<dbReference type="PROSITE" id="PS50048">
    <property type="entry name" value="ZN2_CY6_FUNGAL_2"/>
    <property type="match status" value="1"/>
</dbReference>
<dbReference type="CDD" id="cd00067">
    <property type="entry name" value="GAL4"/>
    <property type="match status" value="1"/>
</dbReference>
<dbReference type="AlphaFoldDB" id="A0A1J7JUN6"/>
<feature type="domain" description="Zn(2)-C6 fungal-type" evidence="3">
    <location>
        <begin position="63"/>
        <end position="93"/>
    </location>
</feature>
<dbReference type="GO" id="GO:0000981">
    <property type="term" value="F:DNA-binding transcription factor activity, RNA polymerase II-specific"/>
    <property type="evidence" value="ECO:0007669"/>
    <property type="project" value="InterPro"/>
</dbReference>
<dbReference type="InterPro" id="IPR001138">
    <property type="entry name" value="Zn2Cys6_DnaBD"/>
</dbReference>
<dbReference type="InterPro" id="IPR036864">
    <property type="entry name" value="Zn2-C6_fun-type_DNA-bd_sf"/>
</dbReference>
<accession>A0A1J7JUN6</accession>